<dbReference type="Pfam" id="PF12904">
    <property type="entry name" value="Collagen_bind_2"/>
    <property type="match status" value="1"/>
</dbReference>
<dbReference type="SUPFAM" id="SSF51445">
    <property type="entry name" value="(Trans)glycosidases"/>
    <property type="match status" value="1"/>
</dbReference>
<gene>
    <name evidence="4" type="ORF">NIASO_20085</name>
</gene>
<protein>
    <recommendedName>
        <fullName evidence="6">Glycoside hydrolase</fullName>
    </recommendedName>
</protein>
<name>W0F1C4_9BACT</name>
<dbReference type="AlphaFoldDB" id="W0F1C4"/>
<dbReference type="InterPro" id="IPR025277">
    <property type="entry name" value="Apiosidase-like_cat_dom"/>
</dbReference>
<organism evidence="4 5">
    <name type="scientific">Niabella soli DSM 19437</name>
    <dbReference type="NCBI Taxonomy" id="929713"/>
    <lineage>
        <taxon>Bacteria</taxon>
        <taxon>Pseudomonadati</taxon>
        <taxon>Bacteroidota</taxon>
        <taxon>Chitinophagia</taxon>
        <taxon>Chitinophagales</taxon>
        <taxon>Chitinophagaceae</taxon>
        <taxon>Niabella</taxon>
    </lineage>
</organism>
<dbReference type="eggNOG" id="COG2730">
    <property type="taxonomic scope" value="Bacteria"/>
</dbReference>
<dbReference type="KEGG" id="nso:NIASO_20085"/>
<dbReference type="InterPro" id="IPR017853">
    <property type="entry name" value="GH"/>
</dbReference>
<feature type="signal peptide" evidence="1">
    <location>
        <begin position="1"/>
        <end position="21"/>
    </location>
</feature>
<feature type="domain" description="Putative collagen-binding" evidence="2">
    <location>
        <begin position="369"/>
        <end position="462"/>
    </location>
</feature>
<dbReference type="STRING" id="929713.NIASO_20085"/>
<keyword evidence="1" id="KW-0732">Signal</keyword>
<accession>W0F1C4</accession>
<dbReference type="Pfam" id="PF13204">
    <property type="entry name" value="Apiosidase"/>
    <property type="match status" value="1"/>
</dbReference>
<evidence type="ECO:0000259" key="3">
    <source>
        <dbReference type="Pfam" id="PF13204"/>
    </source>
</evidence>
<feature type="chain" id="PRO_5004787912" description="Glycoside hydrolase" evidence="1">
    <location>
        <begin position="22"/>
        <end position="463"/>
    </location>
</feature>
<evidence type="ECO:0000313" key="5">
    <source>
        <dbReference type="Proteomes" id="UP000003586"/>
    </source>
</evidence>
<evidence type="ECO:0000259" key="2">
    <source>
        <dbReference type="Pfam" id="PF12904"/>
    </source>
</evidence>
<dbReference type="Proteomes" id="UP000003586">
    <property type="component" value="Chromosome"/>
</dbReference>
<evidence type="ECO:0000313" key="4">
    <source>
        <dbReference type="EMBL" id="AHF16855.1"/>
    </source>
</evidence>
<dbReference type="Gene3D" id="3.20.20.80">
    <property type="entry name" value="Glycosidases"/>
    <property type="match status" value="1"/>
</dbReference>
<dbReference type="PANTHER" id="PTHR37836">
    <property type="entry name" value="LMO1036 PROTEIN"/>
    <property type="match status" value="1"/>
</dbReference>
<reference evidence="4 5" key="1">
    <citation type="submission" date="2013-12" db="EMBL/GenBank/DDBJ databases">
        <authorList>
            <consortium name="DOE Joint Genome Institute"/>
            <person name="Eisen J."/>
            <person name="Huntemann M."/>
            <person name="Han J."/>
            <person name="Chen A."/>
            <person name="Kyrpides N."/>
            <person name="Mavromatis K."/>
            <person name="Markowitz V."/>
            <person name="Palaniappan K."/>
            <person name="Ivanova N."/>
            <person name="Schaumberg A."/>
            <person name="Pati A."/>
            <person name="Liolios K."/>
            <person name="Nordberg H.P."/>
            <person name="Cantor M.N."/>
            <person name="Hua S.X."/>
            <person name="Woyke T."/>
        </authorList>
    </citation>
    <scope>NUCLEOTIDE SEQUENCE [LARGE SCALE GENOMIC DNA]</scope>
    <source>
        <strain evidence="5">DSM 19437</strain>
    </source>
</reference>
<evidence type="ECO:0008006" key="6">
    <source>
        <dbReference type="Google" id="ProtNLM"/>
    </source>
</evidence>
<dbReference type="InterPro" id="IPR024749">
    <property type="entry name" value="Collagen-bd_put"/>
</dbReference>
<keyword evidence="5" id="KW-1185">Reference proteome</keyword>
<proteinExistence type="predicted"/>
<evidence type="ECO:0000256" key="1">
    <source>
        <dbReference type="SAM" id="SignalP"/>
    </source>
</evidence>
<dbReference type="PANTHER" id="PTHR37836:SF3">
    <property type="entry name" value="ENDOGLUCANASE"/>
    <property type="match status" value="1"/>
</dbReference>
<dbReference type="EMBL" id="CP007035">
    <property type="protein sequence ID" value="AHF16855.1"/>
    <property type="molecule type" value="Genomic_DNA"/>
</dbReference>
<sequence>MMKRSLAIVFLCFFFSVAVRAQQGLPVQVAANRHYFQTADGKPFFWLGDTGWLLFVKCNRQEALHYLDIRKQQGFNVIQVMVLHTVTAKNVYSDFAVANGDVSKPVVTNGADFGDSTQYDFWDHVEFIISEASKRGIYMALVPVWGSDVKGGKVSVEQAKAYARFLAGRFKKYTNIIWMNGGDIPGDEHMEVWNAIGTTLKKYDPAHLVTFHPRGRYTSSDWFQKQPWLDFNMAQSGHRTYAQDTSLQEKHRFGEDNWRYIKLDWSLAPTKPVLDGEPSYEHIPYGLHDSLQPRWDAAAIRRYAYWSVFAGAAGFTYGDNAVMQFHTIKEGAGSFGVRENWQDELTAAGATQMRFVKELLLSHDYFSRVPAQELIVNNNQTKYDYILATKGKGYAMAYSYTGKPFRMDLAKLGFKPAKAKWYIPASGKYIPAQLNRTKGVVQFDPPAAKENVDGTDRVLVLEK</sequence>
<dbReference type="HOGENOM" id="CLU_023504_0_0_10"/>
<feature type="domain" description="Apiosidase-like catalytic" evidence="3">
    <location>
        <begin position="31"/>
        <end position="366"/>
    </location>
</feature>